<evidence type="ECO:0000313" key="1">
    <source>
        <dbReference type="EMBL" id="AZJ16775.1"/>
    </source>
</evidence>
<sequence>MGDTNYLGSVVKILEKPVQTIVEDKLLKSECRAQLAQIRNTRIVTLVFWGNLARDAVNSYKVNDYIIIEGYLSLRKKRTSELMKGNFKKVEIAVLKSFPL</sequence>
<dbReference type="EMBL" id="MH356727">
    <property type="protein sequence ID" value="AZJ16775.1"/>
    <property type="molecule type" value="Genomic_DNA"/>
</dbReference>
<keyword evidence="1" id="KW-0150">Chloroplast</keyword>
<reference evidence="1" key="2">
    <citation type="submission" date="2018-05" db="EMBL/GenBank/DDBJ databases">
        <authorList>
            <person name="Brembu T."/>
            <person name="Winge P."/>
            <person name="Klungerud A.T."/>
            <person name="Nederbragt A.J."/>
            <person name="Jakobsen K.S."/>
            <person name="Bones A.M."/>
        </authorList>
    </citation>
    <scope>NUCLEOTIDE SEQUENCE</scope>
    <source>
        <strain evidence="1">D6</strain>
    </source>
</reference>
<evidence type="ECO:0008006" key="2">
    <source>
        <dbReference type="Google" id="ProtNLM"/>
    </source>
</evidence>
<reference evidence="1" key="1">
    <citation type="journal article" date="2014" name="Mar. Genomics">
        <title>The chloroplast genome of the diatom Seminavis robusta: New features introduced through multiple mechanisms of horizontal gene transfer.</title>
        <authorList>
            <person name="Brembu T."/>
            <person name="Winge P."/>
            <person name="Klungerud A.T."/>
            <person name="Nederbragt A.J."/>
            <person name="Jakobsen K.S."/>
            <person name="Bones A.M."/>
        </authorList>
    </citation>
    <scope>NUCLEOTIDE SEQUENCE</scope>
    <source>
        <strain evidence="1">D6</strain>
    </source>
</reference>
<name>A0A3S8PZV2_9STRA</name>
<organism evidence="1">
    <name type="scientific">Seminavis robusta</name>
    <dbReference type="NCBI Taxonomy" id="568900"/>
    <lineage>
        <taxon>Eukaryota</taxon>
        <taxon>Sar</taxon>
        <taxon>Stramenopiles</taxon>
        <taxon>Ochrophyta</taxon>
        <taxon>Bacillariophyta</taxon>
        <taxon>Bacillariophyceae</taxon>
        <taxon>Bacillariophycidae</taxon>
        <taxon>Naviculales</taxon>
        <taxon>Naviculaceae</taxon>
        <taxon>Seminavis</taxon>
    </lineage>
</organism>
<dbReference type="Gene3D" id="2.40.50.140">
    <property type="entry name" value="Nucleic acid-binding proteins"/>
    <property type="match status" value="1"/>
</dbReference>
<dbReference type="AlphaFoldDB" id="A0A3S8PZV2"/>
<gene>
    <name evidence="1" type="primary">ycf41</name>
</gene>
<protein>
    <recommendedName>
        <fullName evidence="2">Single-stranded DNA-binding protein</fullName>
    </recommendedName>
</protein>
<geneLocation type="chloroplast" evidence="1"/>
<accession>A0A3S8PZV2</accession>
<proteinExistence type="predicted"/>
<dbReference type="InterPro" id="IPR012340">
    <property type="entry name" value="NA-bd_OB-fold"/>
</dbReference>
<keyword evidence="1" id="KW-0934">Plastid</keyword>